<evidence type="ECO:0000256" key="3">
    <source>
        <dbReference type="ARBA" id="ARBA00022801"/>
    </source>
</evidence>
<comment type="caution">
    <text evidence="9">The sequence shown here is derived from an EMBL/GenBank/DDBJ whole genome shotgun (WGS) entry which is preliminary data.</text>
</comment>
<evidence type="ECO:0000313" key="10">
    <source>
        <dbReference type="Proteomes" id="UP000321901"/>
    </source>
</evidence>
<feature type="domain" description="Oligopeptidase F N-terminal" evidence="8">
    <location>
        <begin position="118"/>
        <end position="184"/>
    </location>
</feature>
<dbReference type="Gene3D" id="1.20.140.70">
    <property type="entry name" value="Oligopeptidase f, N-terminal domain"/>
    <property type="match status" value="1"/>
</dbReference>
<comment type="similarity">
    <text evidence="6">Belongs to the peptidase M3 family.</text>
</comment>
<dbReference type="GO" id="GO:0004222">
    <property type="term" value="F:metalloendopeptidase activity"/>
    <property type="evidence" value="ECO:0007669"/>
    <property type="project" value="InterPro"/>
</dbReference>
<dbReference type="InterPro" id="IPR001567">
    <property type="entry name" value="Pept_M3A_M3B_dom"/>
</dbReference>
<sequence>MTTTKTYSQVWDLDVFFKGGSDSAELRTHLDAVKDQLGALEELAANAQTPTSINDADKVLQLIDEIKNTGKNLREAGAVIGCFLAANIKDKKALVLQSEMGSMGARFSTAILKIQQTITKADDSVWKELLATEQLTQFTFVLNEWREQVKLKLSEEEESLITALSVDGYQGWGQLYDQLVGDIQIQMTVDGEEKALSVGQANNLSSHADVAVRKEAFEKLEEAWTAKEDFFASTLNHLAGFRLAIYEKRGWDSVLMEPLMRNRMSQETLDAMWGAISANKAPFAEYLNRKAQMLGNENMNWYDLDAPVTSSTKKMSYQEGAEFILEHFGKFGPELEAFSRKAFEDSWIEAEDRADKRPGGFCTGMPVSEQSRIFMTYSGSMSNVATLAHELGHAFHSYALRPVHYMNRQYAMGVAETASTFAEMIVADASVKSAESEEEKLALLEDKIQRSVAFFMNIHSRFLFETRFYEERKNGVVPASRLNELMVEAQKEGYAGALDTTHPHFWASKLHFYITGTPFYNFPYTFGYLFSLSIYAKALTEGESFEEKYMALLRDTAIMSVEDLAMKHLGEDITKEEFWAKGVALCVKDVEEFLKIASKER</sequence>
<dbReference type="Pfam" id="PF01432">
    <property type="entry name" value="Peptidase_M3"/>
    <property type="match status" value="1"/>
</dbReference>
<dbReference type="InterPro" id="IPR034006">
    <property type="entry name" value="M3B_PepF_2"/>
</dbReference>
<evidence type="ECO:0000259" key="7">
    <source>
        <dbReference type="Pfam" id="PF01432"/>
    </source>
</evidence>
<dbReference type="CDD" id="cd09607">
    <property type="entry name" value="M3B_PepF"/>
    <property type="match status" value="1"/>
</dbReference>
<evidence type="ECO:0000259" key="8">
    <source>
        <dbReference type="Pfam" id="PF08439"/>
    </source>
</evidence>
<dbReference type="InterPro" id="IPR013647">
    <property type="entry name" value="OligopepF_N_dom"/>
</dbReference>
<dbReference type="NCBIfam" id="TIGR02290">
    <property type="entry name" value="M3_fam_3"/>
    <property type="match status" value="1"/>
</dbReference>
<keyword evidence="10" id="KW-1185">Reference proteome</keyword>
<accession>A0A511ZC03</accession>
<feature type="domain" description="Peptidase M3A/M3B catalytic" evidence="7">
    <location>
        <begin position="206"/>
        <end position="570"/>
    </location>
</feature>
<dbReference type="Pfam" id="PF08439">
    <property type="entry name" value="Peptidase_M3_N"/>
    <property type="match status" value="1"/>
</dbReference>
<dbReference type="EMBL" id="BJYL01000053">
    <property type="protein sequence ID" value="GEN84943.1"/>
    <property type="molecule type" value="Genomic_DNA"/>
</dbReference>
<protein>
    <submittedName>
        <fullName evidence="9">Oligoendopeptidase</fullName>
    </submittedName>
</protein>
<dbReference type="GO" id="GO:0004181">
    <property type="term" value="F:metallocarboxypeptidase activity"/>
    <property type="evidence" value="ECO:0007669"/>
    <property type="project" value="InterPro"/>
</dbReference>
<dbReference type="SUPFAM" id="SSF55486">
    <property type="entry name" value="Metalloproteases ('zincins'), catalytic domain"/>
    <property type="match status" value="1"/>
</dbReference>
<dbReference type="AlphaFoldDB" id="A0A511ZC03"/>
<keyword evidence="4 6" id="KW-0862">Zinc</keyword>
<dbReference type="PANTHER" id="PTHR34217">
    <property type="entry name" value="METAL-DEPENDENT CARBOXYPEPTIDASE"/>
    <property type="match status" value="1"/>
</dbReference>
<evidence type="ECO:0000256" key="2">
    <source>
        <dbReference type="ARBA" id="ARBA00022723"/>
    </source>
</evidence>
<gene>
    <name evidence="9" type="ORF">SLU01_32550</name>
</gene>
<evidence type="ECO:0000313" key="9">
    <source>
        <dbReference type="EMBL" id="GEN84943.1"/>
    </source>
</evidence>
<evidence type="ECO:0000256" key="4">
    <source>
        <dbReference type="ARBA" id="ARBA00022833"/>
    </source>
</evidence>
<dbReference type="OrthoDB" id="9769691at2"/>
<proteinExistence type="inferred from homology"/>
<dbReference type="RefSeq" id="WP_147060268.1">
    <property type="nucleotide sequence ID" value="NZ_BJYL01000053.1"/>
</dbReference>
<dbReference type="InterPro" id="IPR042088">
    <property type="entry name" value="OligoPept_F_C"/>
</dbReference>
<comment type="cofactor">
    <cofactor evidence="6">
        <name>Zn(2+)</name>
        <dbReference type="ChEBI" id="CHEBI:29105"/>
    </cofactor>
    <text evidence="6">Binds 1 zinc ion.</text>
</comment>
<dbReference type="Proteomes" id="UP000321901">
    <property type="component" value="Unassembled WGS sequence"/>
</dbReference>
<dbReference type="GO" id="GO:0046872">
    <property type="term" value="F:metal ion binding"/>
    <property type="evidence" value="ECO:0007669"/>
    <property type="project" value="UniProtKB-UniRule"/>
</dbReference>
<reference evidence="9 10" key="1">
    <citation type="submission" date="2019-07" db="EMBL/GenBank/DDBJ databases">
        <title>Whole genome shotgun sequence of Sporosarcina luteola NBRC 105378.</title>
        <authorList>
            <person name="Hosoyama A."/>
            <person name="Uohara A."/>
            <person name="Ohji S."/>
            <person name="Ichikawa N."/>
        </authorList>
    </citation>
    <scope>NUCLEOTIDE SEQUENCE [LARGE SCALE GENOMIC DNA]</scope>
    <source>
        <strain evidence="9 10">NBRC 105378</strain>
    </source>
</reference>
<keyword evidence="2 6" id="KW-0479">Metal-binding</keyword>
<evidence type="ECO:0000256" key="1">
    <source>
        <dbReference type="ARBA" id="ARBA00022670"/>
    </source>
</evidence>
<organism evidence="9 10">
    <name type="scientific">Sporosarcina luteola</name>
    <dbReference type="NCBI Taxonomy" id="582850"/>
    <lineage>
        <taxon>Bacteria</taxon>
        <taxon>Bacillati</taxon>
        <taxon>Bacillota</taxon>
        <taxon>Bacilli</taxon>
        <taxon>Bacillales</taxon>
        <taxon>Caryophanaceae</taxon>
        <taxon>Sporosarcina</taxon>
    </lineage>
</organism>
<dbReference type="InterPro" id="IPR011977">
    <property type="entry name" value="Pept_M3B_clade3"/>
</dbReference>
<dbReference type="PANTHER" id="PTHR34217:SF1">
    <property type="entry name" value="CARBOXYPEPTIDASE 1"/>
    <property type="match status" value="1"/>
</dbReference>
<keyword evidence="3 6" id="KW-0378">Hydrolase</keyword>
<dbReference type="InterPro" id="IPR001333">
    <property type="entry name" value="Peptidase_M32_Taq"/>
</dbReference>
<keyword evidence="1 6" id="KW-0645">Protease</keyword>
<dbReference type="GO" id="GO:0006508">
    <property type="term" value="P:proteolysis"/>
    <property type="evidence" value="ECO:0007669"/>
    <property type="project" value="UniProtKB-KW"/>
</dbReference>
<evidence type="ECO:0000256" key="5">
    <source>
        <dbReference type="ARBA" id="ARBA00023049"/>
    </source>
</evidence>
<evidence type="ECO:0000256" key="6">
    <source>
        <dbReference type="RuleBase" id="RU003435"/>
    </source>
</evidence>
<dbReference type="Gene3D" id="1.10.1370.20">
    <property type="entry name" value="Oligoendopeptidase f, C-terminal domain"/>
    <property type="match status" value="1"/>
</dbReference>
<keyword evidence="5 6" id="KW-0482">Metalloprotease</keyword>
<name>A0A511ZC03_9BACL</name>